<dbReference type="EMBL" id="JAFIRN010000013">
    <property type="protein sequence ID" value="KAG5836615.1"/>
    <property type="molecule type" value="Genomic_DNA"/>
</dbReference>
<name>A0A9D3LT98_ANGAN</name>
<comment type="caution">
    <text evidence="1">The sequence shown here is derived from an EMBL/GenBank/DDBJ whole genome shotgun (WGS) entry which is preliminary data.</text>
</comment>
<accession>A0A9D3LT98</accession>
<evidence type="ECO:0000313" key="1">
    <source>
        <dbReference type="EMBL" id="KAG5836615.1"/>
    </source>
</evidence>
<feature type="non-terminal residue" evidence="1">
    <location>
        <position position="97"/>
    </location>
</feature>
<evidence type="ECO:0000313" key="2">
    <source>
        <dbReference type="Proteomes" id="UP001044222"/>
    </source>
</evidence>
<gene>
    <name evidence="1" type="ORF">ANANG_G00230210</name>
</gene>
<organism evidence="1 2">
    <name type="scientific">Anguilla anguilla</name>
    <name type="common">European freshwater eel</name>
    <name type="synonym">Muraena anguilla</name>
    <dbReference type="NCBI Taxonomy" id="7936"/>
    <lineage>
        <taxon>Eukaryota</taxon>
        <taxon>Metazoa</taxon>
        <taxon>Chordata</taxon>
        <taxon>Craniata</taxon>
        <taxon>Vertebrata</taxon>
        <taxon>Euteleostomi</taxon>
        <taxon>Actinopterygii</taxon>
        <taxon>Neopterygii</taxon>
        <taxon>Teleostei</taxon>
        <taxon>Anguilliformes</taxon>
        <taxon>Anguillidae</taxon>
        <taxon>Anguilla</taxon>
    </lineage>
</organism>
<evidence type="ECO:0008006" key="3">
    <source>
        <dbReference type="Google" id="ProtNLM"/>
    </source>
</evidence>
<dbReference type="AlphaFoldDB" id="A0A9D3LT98"/>
<sequence length="97" mass="10965">LRELDLRYNHPGDSGVRVLSAAKLDTLTLLVDHGGENRTKPGPRKCECVSTQNTFHRYTLCCVCVCVSERDFSLTHINTQTETHMYTNTHRGTMTVL</sequence>
<protein>
    <recommendedName>
        <fullName evidence="3">SPRY-associated domain-containing protein</fullName>
    </recommendedName>
</protein>
<proteinExistence type="predicted"/>
<feature type="non-terminal residue" evidence="1">
    <location>
        <position position="1"/>
    </location>
</feature>
<keyword evidence="2" id="KW-1185">Reference proteome</keyword>
<dbReference type="Proteomes" id="UP001044222">
    <property type="component" value="Chromosome 13"/>
</dbReference>
<reference evidence="1" key="1">
    <citation type="submission" date="2021-01" db="EMBL/GenBank/DDBJ databases">
        <title>A chromosome-scale assembly of European eel, Anguilla anguilla.</title>
        <authorList>
            <person name="Henkel C."/>
            <person name="Jong-Raadsen S.A."/>
            <person name="Dufour S."/>
            <person name="Weltzien F.-A."/>
            <person name="Palstra A.P."/>
            <person name="Pelster B."/>
            <person name="Spaink H.P."/>
            <person name="Van Den Thillart G.E."/>
            <person name="Jansen H."/>
            <person name="Zahm M."/>
            <person name="Klopp C."/>
            <person name="Cedric C."/>
            <person name="Louis A."/>
            <person name="Berthelot C."/>
            <person name="Parey E."/>
            <person name="Roest Crollius H."/>
            <person name="Montfort J."/>
            <person name="Robinson-Rechavi M."/>
            <person name="Bucao C."/>
            <person name="Bouchez O."/>
            <person name="Gislard M."/>
            <person name="Lluch J."/>
            <person name="Milhes M."/>
            <person name="Lampietro C."/>
            <person name="Lopez Roques C."/>
            <person name="Donnadieu C."/>
            <person name="Braasch I."/>
            <person name="Desvignes T."/>
            <person name="Postlethwait J."/>
            <person name="Bobe J."/>
            <person name="Guiguen Y."/>
            <person name="Dirks R."/>
        </authorList>
    </citation>
    <scope>NUCLEOTIDE SEQUENCE</scope>
    <source>
        <strain evidence="1">Tag_6206</strain>
        <tissue evidence="1">Liver</tissue>
    </source>
</reference>